<dbReference type="EMBL" id="JBHSPT010000133">
    <property type="protein sequence ID" value="MFC6060556.1"/>
    <property type="molecule type" value="Genomic_DNA"/>
</dbReference>
<organism evidence="2 3">
    <name type="scientific">Streptomyces pratens</name>
    <dbReference type="NCBI Taxonomy" id="887456"/>
    <lineage>
        <taxon>Bacteria</taxon>
        <taxon>Bacillati</taxon>
        <taxon>Actinomycetota</taxon>
        <taxon>Actinomycetes</taxon>
        <taxon>Kitasatosporales</taxon>
        <taxon>Streptomycetaceae</taxon>
        <taxon>Streptomyces</taxon>
    </lineage>
</organism>
<evidence type="ECO:0000313" key="2">
    <source>
        <dbReference type="EMBL" id="MFC6060556.1"/>
    </source>
</evidence>
<feature type="non-terminal residue" evidence="2">
    <location>
        <position position="1"/>
    </location>
</feature>
<feature type="compositionally biased region" description="Basic residues" evidence="1">
    <location>
        <begin position="1"/>
        <end position="12"/>
    </location>
</feature>
<reference evidence="3" key="1">
    <citation type="journal article" date="2019" name="Int. J. Syst. Evol. Microbiol.">
        <title>The Global Catalogue of Microorganisms (GCM) 10K type strain sequencing project: providing services to taxonomists for standard genome sequencing and annotation.</title>
        <authorList>
            <consortium name="The Broad Institute Genomics Platform"/>
            <consortium name="The Broad Institute Genome Sequencing Center for Infectious Disease"/>
            <person name="Wu L."/>
            <person name="Ma J."/>
        </authorList>
    </citation>
    <scope>NUCLEOTIDE SEQUENCE [LARGE SCALE GENOMIC DNA]</scope>
    <source>
        <strain evidence="3">JCM 12763</strain>
    </source>
</reference>
<name>A0ABW1MA22_9ACTN</name>
<proteinExistence type="predicted"/>
<dbReference type="RefSeq" id="WP_386406829.1">
    <property type="nucleotide sequence ID" value="NZ_JBHSPT010000133.1"/>
</dbReference>
<dbReference type="Proteomes" id="UP001596242">
    <property type="component" value="Unassembled WGS sequence"/>
</dbReference>
<comment type="caution">
    <text evidence="2">The sequence shown here is derived from an EMBL/GenBank/DDBJ whole genome shotgun (WGS) entry which is preliminary data.</text>
</comment>
<feature type="region of interest" description="Disordered" evidence="1">
    <location>
        <begin position="1"/>
        <end position="26"/>
    </location>
</feature>
<protein>
    <submittedName>
        <fullName evidence="2">Uncharacterized protein</fullName>
    </submittedName>
</protein>
<evidence type="ECO:0000256" key="1">
    <source>
        <dbReference type="SAM" id="MobiDB-lite"/>
    </source>
</evidence>
<accession>A0ABW1MA22</accession>
<gene>
    <name evidence="2" type="ORF">ACFP50_35715</name>
</gene>
<keyword evidence="3" id="KW-1185">Reference proteome</keyword>
<evidence type="ECO:0000313" key="3">
    <source>
        <dbReference type="Proteomes" id="UP001596242"/>
    </source>
</evidence>
<sequence length="174" mass="19800">HLKDHRKRRVSRIRAGQSTHTYGRRAVKTVVDEHTPTDPTLQPHSAPHRSRPLRHRPLNWWEGHGFLLSLASSLTSLRFGVPTALLVLSHLGNAQADARQTRRARALAVDEIREFREALVEAFHVSDTAELASKAVTMQVELRELRLQPNPDRIEATARFLNGLNDLLREPGRR</sequence>